<evidence type="ECO:0000256" key="5">
    <source>
        <dbReference type="ARBA" id="ARBA00022989"/>
    </source>
</evidence>
<dbReference type="Gene3D" id="1.20.1540.10">
    <property type="entry name" value="Rhomboid-like"/>
    <property type="match status" value="1"/>
</dbReference>
<keyword evidence="6 7" id="KW-0472">Membrane</keyword>
<keyword evidence="11" id="KW-1185">Reference proteome</keyword>
<comment type="similarity">
    <text evidence="2">Belongs to the peptidase S54 family.</text>
</comment>
<dbReference type="InterPro" id="IPR022764">
    <property type="entry name" value="Peptidase_S54_rhomboid_dom"/>
</dbReference>
<evidence type="ECO:0000259" key="8">
    <source>
        <dbReference type="Pfam" id="PF01694"/>
    </source>
</evidence>
<dbReference type="GO" id="GO:0004252">
    <property type="term" value="F:serine-type endopeptidase activity"/>
    <property type="evidence" value="ECO:0007669"/>
    <property type="project" value="InterPro"/>
</dbReference>
<sequence>MAVNLRYQFTRLNIAEKLIVVNVALFIITRLVAVLFGTSVDALVHWFELPKDFGTFITQPWSIVTYAFFHGNLGHIFFNMIMLYFTGRIFMNLFGERKFINVYFLGAIFGGLLFMLSYNIFPALTGLNNSLIGASAAVMAVLIFVCTYTPNQEVRVIFFNIKLWHLGVTFIVIDLVFIGGNSNIGGRLSHLGGAFIGYLYASQLTKGRDIGAGFSGMLDSIQNLFTKEKKAPLKTVYRKPSSNLKTVAASDKEKHQRQIDIILDKISKSGYESLSKAEKDFLFKAGKE</sequence>
<feature type="transmembrane region" description="Helical" evidence="7">
    <location>
        <begin position="156"/>
        <end position="178"/>
    </location>
</feature>
<protein>
    <submittedName>
        <fullName evidence="10">Membrane associated serine protease, rhomboid family</fullName>
    </submittedName>
</protein>
<dbReference type="GO" id="GO:0006508">
    <property type="term" value="P:proteolysis"/>
    <property type="evidence" value="ECO:0007669"/>
    <property type="project" value="UniProtKB-KW"/>
</dbReference>
<dbReference type="Proteomes" id="UP000182114">
    <property type="component" value="Unassembled WGS sequence"/>
</dbReference>
<dbReference type="InterPro" id="IPR046483">
    <property type="entry name" value="DUF6576"/>
</dbReference>
<dbReference type="AlphaFoldDB" id="A0A1G7I9J9"/>
<dbReference type="InterPro" id="IPR035952">
    <property type="entry name" value="Rhomboid-like_sf"/>
</dbReference>
<dbReference type="Pfam" id="PF01694">
    <property type="entry name" value="Rhomboid"/>
    <property type="match status" value="1"/>
</dbReference>
<dbReference type="RefSeq" id="WP_034668964.1">
    <property type="nucleotide sequence ID" value="NZ_FNBD01000007.1"/>
</dbReference>
<feature type="transmembrane region" description="Helical" evidence="7">
    <location>
        <begin position="20"/>
        <end position="47"/>
    </location>
</feature>
<feature type="transmembrane region" description="Helical" evidence="7">
    <location>
        <begin position="67"/>
        <end position="87"/>
    </location>
</feature>
<dbReference type="EMBL" id="FNBD01000007">
    <property type="protein sequence ID" value="SDF09401.1"/>
    <property type="molecule type" value="Genomic_DNA"/>
</dbReference>
<feature type="domain" description="Peptidase S54 rhomboid" evidence="8">
    <location>
        <begin position="59"/>
        <end position="202"/>
    </location>
</feature>
<evidence type="ECO:0000313" key="10">
    <source>
        <dbReference type="EMBL" id="SDF09401.1"/>
    </source>
</evidence>
<dbReference type="SUPFAM" id="SSF144091">
    <property type="entry name" value="Rhomboid-like"/>
    <property type="match status" value="1"/>
</dbReference>
<evidence type="ECO:0000256" key="7">
    <source>
        <dbReference type="SAM" id="Phobius"/>
    </source>
</evidence>
<evidence type="ECO:0000256" key="3">
    <source>
        <dbReference type="ARBA" id="ARBA00022692"/>
    </source>
</evidence>
<feature type="transmembrane region" description="Helical" evidence="7">
    <location>
        <begin position="130"/>
        <end position="149"/>
    </location>
</feature>
<feature type="domain" description="DUF6576" evidence="9">
    <location>
        <begin position="250"/>
        <end position="282"/>
    </location>
</feature>
<evidence type="ECO:0000256" key="2">
    <source>
        <dbReference type="ARBA" id="ARBA00009045"/>
    </source>
</evidence>
<keyword evidence="10" id="KW-0645">Protease</keyword>
<comment type="subcellular location">
    <subcellularLocation>
        <location evidence="1">Membrane</location>
        <topology evidence="1">Multi-pass membrane protein</topology>
    </subcellularLocation>
</comment>
<keyword evidence="5 7" id="KW-1133">Transmembrane helix</keyword>
<dbReference type="GO" id="GO:0016020">
    <property type="term" value="C:membrane"/>
    <property type="evidence" value="ECO:0007669"/>
    <property type="project" value="UniProtKB-SubCell"/>
</dbReference>
<evidence type="ECO:0000313" key="11">
    <source>
        <dbReference type="Proteomes" id="UP000182114"/>
    </source>
</evidence>
<name>A0A1G7I9J9_9FLAO</name>
<dbReference type="Pfam" id="PF20216">
    <property type="entry name" value="DUF6576"/>
    <property type="match status" value="1"/>
</dbReference>
<dbReference type="PANTHER" id="PTHR43731">
    <property type="entry name" value="RHOMBOID PROTEASE"/>
    <property type="match status" value="1"/>
</dbReference>
<evidence type="ECO:0000259" key="9">
    <source>
        <dbReference type="Pfam" id="PF20216"/>
    </source>
</evidence>
<evidence type="ECO:0000256" key="4">
    <source>
        <dbReference type="ARBA" id="ARBA00022801"/>
    </source>
</evidence>
<reference evidence="11" key="1">
    <citation type="submission" date="2016-10" db="EMBL/GenBank/DDBJ databases">
        <authorList>
            <person name="Varghese N."/>
            <person name="Submissions S."/>
        </authorList>
    </citation>
    <scope>NUCLEOTIDE SEQUENCE [LARGE SCALE GENOMIC DNA]</scope>
    <source>
        <strain evidence="11">DSM 24729</strain>
    </source>
</reference>
<dbReference type="InterPro" id="IPR050925">
    <property type="entry name" value="Rhomboid_protease_S54"/>
</dbReference>
<dbReference type="PANTHER" id="PTHR43731:SF14">
    <property type="entry name" value="PRESENILIN-ASSOCIATED RHOMBOID-LIKE PROTEIN, MITOCHONDRIAL"/>
    <property type="match status" value="1"/>
</dbReference>
<gene>
    <name evidence="10" type="ORF">SAMN04487992_107122</name>
</gene>
<evidence type="ECO:0000256" key="1">
    <source>
        <dbReference type="ARBA" id="ARBA00004141"/>
    </source>
</evidence>
<evidence type="ECO:0000256" key="6">
    <source>
        <dbReference type="ARBA" id="ARBA00023136"/>
    </source>
</evidence>
<organism evidence="10 11">
    <name type="scientific">Cellulophaga baltica</name>
    <dbReference type="NCBI Taxonomy" id="76594"/>
    <lineage>
        <taxon>Bacteria</taxon>
        <taxon>Pseudomonadati</taxon>
        <taxon>Bacteroidota</taxon>
        <taxon>Flavobacteriia</taxon>
        <taxon>Flavobacteriales</taxon>
        <taxon>Flavobacteriaceae</taxon>
        <taxon>Cellulophaga</taxon>
    </lineage>
</organism>
<keyword evidence="4" id="KW-0378">Hydrolase</keyword>
<proteinExistence type="inferred from homology"/>
<dbReference type="eggNOG" id="COG0705">
    <property type="taxonomic scope" value="Bacteria"/>
</dbReference>
<feature type="transmembrane region" description="Helical" evidence="7">
    <location>
        <begin position="99"/>
        <end position="118"/>
    </location>
</feature>
<accession>A0A1G7I9J9</accession>
<keyword evidence="3 7" id="KW-0812">Transmembrane</keyword>